<feature type="region of interest" description="Disordered" evidence="1">
    <location>
        <begin position="1017"/>
        <end position="1037"/>
    </location>
</feature>
<name>A0A7Z8Y794_9ACTO</name>
<feature type="transmembrane region" description="Helical" evidence="2">
    <location>
        <begin position="954"/>
        <end position="971"/>
    </location>
</feature>
<feature type="transmembrane region" description="Helical" evidence="2">
    <location>
        <begin position="800"/>
        <end position="820"/>
    </location>
</feature>
<sequence>MRKRWGRIPAVIALLISVLVALPLAAIALPLAVPAAAQTTAPAGPPATLGASTTAKQAPAAPAALTGTQTAPTAQTVPTAQTAPTAQTVPTAQTGAAPVVIIGASGLEWEQLTEENAPHLLDFQTTARAANVVVRGASRTPCPAEGWLTLGAGARAKIDGPCTALSAPEANGTIPRWAELTSAHIGNDAVPLARLGAVAQVADPEATLAAGPGAALALAREGVFSGTYLDIDSTPASSALASQVASVLPGKALAVFDLGVVNPPAAPASTAAEADTAPAGNANADAEKTALAGRDLAEIDRRFSEVLQAVETAAPQAQIIVTGVGQSQTAEARLGYFAMRGPGSAAMSDPAAVSGSAGTTSSATNSGAGSGTDAAADSATAATAAAADSATATGPGLAYSKATRTYGLVQLTDIAPTLATQAATANTSGAAPAEPLLSVGKATDKYDARTTVYIEARKAHVSQKVAPAARLILVVLTVAVTVLGLARIILRRPGDGSTGFAQIICWVAAIPAGSLLVNLLPWWYFNNPQLSLLVCIALCAAIIAVFALWTPQKLRSRIISAGYGKNLIGAQSDYAPRGAKNPHRRTPGPVAGLLSGRRQRSVKGRVTAPEGVLLNVDRRAVYRGETITAGGEIDETGENRTGESRTSETRTGKTGPATSQAASQSTSTGETSPATGKPSASPTASRSAAEARAEAAAAASARAAQLATRLTARVSSWVTAPLVRVAAITFILIAADLLQRWLFQPSSSLMVSSVFGMHPALGARYYGLPNTMFALLTVGGLAIAAWLARLFVRRGERRRAVGAVVVMWAVTICLDALPFLGADFGGAPAITLGFAALAIGYAAGKRFGWLAAGGAIVAGGLISAGIAVLDRLLGASTHLGAFAATASHGGLERVVARKLQAMFYGLDPRAGAVLLAVIAAAIVLAAWLISRGKIRWPRHPLLAAFSLAWRDTPLGRAVLTASVLALLLGSLMNDSGFSIAGFGACLLLPLWVLMVERYVVAVSVADADADAEAKASSEANAKAGSEASATAAKQPGK</sequence>
<feature type="transmembrane region" description="Helical" evidence="2">
    <location>
        <begin position="763"/>
        <end position="788"/>
    </location>
</feature>
<feature type="transmembrane region" description="Helical" evidence="2">
    <location>
        <begin position="722"/>
        <end position="743"/>
    </location>
</feature>
<feature type="region of interest" description="Disordered" evidence="1">
    <location>
        <begin position="627"/>
        <end position="692"/>
    </location>
</feature>
<organism evidence="3 4">
    <name type="scientific">Actinobaculum suis</name>
    <dbReference type="NCBI Taxonomy" id="1657"/>
    <lineage>
        <taxon>Bacteria</taxon>
        <taxon>Bacillati</taxon>
        <taxon>Actinomycetota</taxon>
        <taxon>Actinomycetes</taxon>
        <taxon>Actinomycetales</taxon>
        <taxon>Actinomycetaceae</taxon>
        <taxon>Actinobaculum</taxon>
    </lineage>
</organism>
<comment type="caution">
    <text evidence="3">The sequence shown here is derived from an EMBL/GenBank/DDBJ whole genome shotgun (WGS) entry which is preliminary data.</text>
</comment>
<evidence type="ECO:0000313" key="3">
    <source>
        <dbReference type="EMBL" id="VDG75416.1"/>
    </source>
</evidence>
<reference evidence="3 4" key="1">
    <citation type="submission" date="2018-11" db="EMBL/GenBank/DDBJ databases">
        <authorList>
            <consortium name="Pathogen Informatics"/>
        </authorList>
    </citation>
    <scope>NUCLEOTIDE SEQUENCE [LARGE SCALE GENOMIC DNA]</scope>
    <source>
        <strain evidence="3 4">NCTC10327</strain>
    </source>
</reference>
<feature type="region of interest" description="Disordered" evidence="1">
    <location>
        <begin position="39"/>
        <end position="90"/>
    </location>
</feature>
<feature type="region of interest" description="Disordered" evidence="1">
    <location>
        <begin position="574"/>
        <end position="603"/>
    </location>
</feature>
<dbReference type="Proteomes" id="UP000269974">
    <property type="component" value="Unassembled WGS sequence"/>
</dbReference>
<feature type="transmembrane region" description="Helical" evidence="2">
    <location>
        <begin position="826"/>
        <end position="843"/>
    </location>
</feature>
<feature type="compositionally biased region" description="Low complexity" evidence="1">
    <location>
        <begin position="351"/>
        <end position="374"/>
    </location>
</feature>
<feature type="compositionally biased region" description="Low complexity" evidence="1">
    <location>
        <begin position="652"/>
        <end position="692"/>
    </location>
</feature>
<feature type="compositionally biased region" description="Basic and acidic residues" evidence="1">
    <location>
        <begin position="637"/>
        <end position="651"/>
    </location>
</feature>
<accession>A0A7Z8Y794</accession>
<keyword evidence="2" id="KW-0812">Transmembrane</keyword>
<dbReference type="RefSeq" id="WP_185933558.1">
    <property type="nucleotide sequence ID" value="NZ_UYIO01000001.1"/>
</dbReference>
<evidence type="ECO:0000256" key="2">
    <source>
        <dbReference type="SAM" id="Phobius"/>
    </source>
</evidence>
<feature type="transmembrane region" description="Helical" evidence="2">
    <location>
        <begin position="530"/>
        <end position="549"/>
    </location>
</feature>
<feature type="transmembrane region" description="Helical" evidence="2">
    <location>
        <begin position="910"/>
        <end position="929"/>
    </location>
</feature>
<feature type="transmembrane region" description="Helical" evidence="2">
    <location>
        <begin position="502"/>
        <end position="524"/>
    </location>
</feature>
<feature type="transmembrane region" description="Helical" evidence="2">
    <location>
        <begin position="977"/>
        <end position="995"/>
    </location>
</feature>
<feature type="region of interest" description="Disordered" evidence="1">
    <location>
        <begin position="347"/>
        <end position="374"/>
    </location>
</feature>
<keyword evidence="2" id="KW-1133">Transmembrane helix</keyword>
<keyword evidence="2" id="KW-0472">Membrane</keyword>
<protein>
    <submittedName>
        <fullName evidence="3">Uncharacterized protein</fullName>
    </submittedName>
</protein>
<evidence type="ECO:0000313" key="4">
    <source>
        <dbReference type="Proteomes" id="UP000269974"/>
    </source>
</evidence>
<feature type="transmembrane region" description="Helical" evidence="2">
    <location>
        <begin position="471"/>
        <end position="490"/>
    </location>
</feature>
<dbReference type="EMBL" id="UYIO01000001">
    <property type="protein sequence ID" value="VDG75416.1"/>
    <property type="molecule type" value="Genomic_DNA"/>
</dbReference>
<proteinExistence type="predicted"/>
<dbReference type="AlphaFoldDB" id="A0A7Z8Y794"/>
<evidence type="ECO:0000256" key="1">
    <source>
        <dbReference type="SAM" id="MobiDB-lite"/>
    </source>
</evidence>
<gene>
    <name evidence="3" type="ORF">NCTC10327_00135</name>
</gene>
<feature type="transmembrane region" description="Helical" evidence="2">
    <location>
        <begin position="850"/>
        <end position="869"/>
    </location>
</feature>